<dbReference type="STRING" id="314230.DSM3645_06274"/>
<gene>
    <name evidence="1" type="ORF">DSM3645_06274</name>
</gene>
<sequence length="244" mass="27227">MSVIENPLQRAVACYSRGMLGEALRHVDAALTEGEIAADALELKGVILQMQGSHEAALRTLEHARQLQPLSMAAQLAIADCYCQRGDFEDGRSIYCELSERDDLPPTLMSCLAEGLGRLQEFDRARRVCELAVQHNPDCHAALYGVVFYMCRAGEPAEKSIPLVERLIDLAPRVFRYRMSLATLYGQQEEQEKAYLAIADASTDELHSVDCTCCVTRLIDLFAQFGDKERAAYCRCRMIEIASE</sequence>
<reference evidence="1 2" key="1">
    <citation type="submission" date="2006-02" db="EMBL/GenBank/DDBJ databases">
        <authorList>
            <person name="Amann R."/>
            <person name="Ferriera S."/>
            <person name="Johnson J."/>
            <person name="Kravitz S."/>
            <person name="Halpern A."/>
            <person name="Remington K."/>
            <person name="Beeson K."/>
            <person name="Tran B."/>
            <person name="Rogers Y.-H."/>
            <person name="Friedman R."/>
            <person name="Venter J.C."/>
        </authorList>
    </citation>
    <scope>NUCLEOTIDE SEQUENCE [LARGE SCALE GENOMIC DNA]</scope>
    <source>
        <strain evidence="1 2">DSM 3645</strain>
    </source>
</reference>
<dbReference type="eggNOG" id="COG0457">
    <property type="taxonomic scope" value="Bacteria"/>
</dbReference>
<dbReference type="EMBL" id="AANZ01000027">
    <property type="protein sequence ID" value="EAQ77885.1"/>
    <property type="molecule type" value="Genomic_DNA"/>
</dbReference>
<dbReference type="SUPFAM" id="SSF48452">
    <property type="entry name" value="TPR-like"/>
    <property type="match status" value="1"/>
</dbReference>
<dbReference type="HOGENOM" id="CLU_096107_0_0_0"/>
<proteinExistence type="predicted"/>
<dbReference type="Proteomes" id="UP000004358">
    <property type="component" value="Unassembled WGS sequence"/>
</dbReference>
<dbReference type="AlphaFoldDB" id="A4A099"/>
<protein>
    <submittedName>
        <fullName evidence="1">Probable tetratricopeptide repeat family protein</fullName>
    </submittedName>
</protein>
<organism evidence="1 2">
    <name type="scientific">Blastopirellula marina DSM 3645</name>
    <dbReference type="NCBI Taxonomy" id="314230"/>
    <lineage>
        <taxon>Bacteria</taxon>
        <taxon>Pseudomonadati</taxon>
        <taxon>Planctomycetota</taxon>
        <taxon>Planctomycetia</taxon>
        <taxon>Pirellulales</taxon>
        <taxon>Pirellulaceae</taxon>
        <taxon>Blastopirellula</taxon>
    </lineage>
</organism>
<dbReference type="NCBIfam" id="TIGR00756">
    <property type="entry name" value="PPR"/>
    <property type="match status" value="1"/>
</dbReference>
<dbReference type="OrthoDB" id="271653at2"/>
<dbReference type="Pfam" id="PF14559">
    <property type="entry name" value="TPR_19"/>
    <property type="match status" value="1"/>
</dbReference>
<evidence type="ECO:0000313" key="2">
    <source>
        <dbReference type="Proteomes" id="UP000004358"/>
    </source>
</evidence>
<accession>A4A099</accession>
<comment type="caution">
    <text evidence="1">The sequence shown here is derived from an EMBL/GenBank/DDBJ whole genome shotgun (WGS) entry which is preliminary data.</text>
</comment>
<dbReference type="InterPro" id="IPR019734">
    <property type="entry name" value="TPR_rpt"/>
</dbReference>
<name>A4A099_9BACT</name>
<dbReference type="InterPro" id="IPR011990">
    <property type="entry name" value="TPR-like_helical_dom_sf"/>
</dbReference>
<dbReference type="Gene3D" id="1.25.40.10">
    <property type="entry name" value="Tetratricopeptide repeat domain"/>
    <property type="match status" value="1"/>
</dbReference>
<evidence type="ECO:0000313" key="1">
    <source>
        <dbReference type="EMBL" id="EAQ77885.1"/>
    </source>
</evidence>
<dbReference type="SMART" id="SM00028">
    <property type="entry name" value="TPR"/>
    <property type="match status" value="2"/>
</dbReference>
<dbReference type="InterPro" id="IPR002885">
    <property type="entry name" value="PPR_rpt"/>
</dbReference>